<dbReference type="InterPro" id="IPR036962">
    <property type="entry name" value="Glyco_hydro_3_N_sf"/>
</dbReference>
<reference evidence="2 3" key="1">
    <citation type="submission" date="2012-05" db="EMBL/GenBank/DDBJ databases">
        <title>Recombination and specialization in a pathogen metapopulation.</title>
        <authorList>
            <person name="Gardiner A."/>
            <person name="Kemen E."/>
            <person name="Schultz-Larsen T."/>
            <person name="MacLean D."/>
            <person name="Van Oosterhout C."/>
            <person name="Jones J.D.G."/>
        </authorList>
    </citation>
    <scope>NUCLEOTIDE SEQUENCE [LARGE SCALE GENOMIC DNA]</scope>
    <source>
        <strain evidence="2 3">Ac Nc2</strain>
    </source>
</reference>
<dbReference type="OrthoDB" id="408728at2759"/>
<organism evidence="2 3">
    <name type="scientific">Albugo candida</name>
    <dbReference type="NCBI Taxonomy" id="65357"/>
    <lineage>
        <taxon>Eukaryota</taxon>
        <taxon>Sar</taxon>
        <taxon>Stramenopiles</taxon>
        <taxon>Oomycota</taxon>
        <taxon>Peronosporomycetes</taxon>
        <taxon>Albuginales</taxon>
        <taxon>Albuginaceae</taxon>
        <taxon>Albugo</taxon>
    </lineage>
</organism>
<dbReference type="InterPro" id="IPR017853">
    <property type="entry name" value="GH"/>
</dbReference>
<dbReference type="GO" id="GO:0046556">
    <property type="term" value="F:alpha-L-arabinofuranosidase activity"/>
    <property type="evidence" value="ECO:0007669"/>
    <property type="project" value="TreeGrafter"/>
</dbReference>
<dbReference type="EMBL" id="CAIX01000042">
    <property type="protein sequence ID" value="CCI42992.1"/>
    <property type="molecule type" value="Genomic_DNA"/>
</dbReference>
<name>A0A024G9K0_9STRA</name>
<dbReference type="GO" id="GO:0009044">
    <property type="term" value="F:xylan 1,4-beta-xylosidase activity"/>
    <property type="evidence" value="ECO:0007669"/>
    <property type="project" value="InterPro"/>
</dbReference>
<dbReference type="Proteomes" id="UP000053237">
    <property type="component" value="Unassembled WGS sequence"/>
</dbReference>
<dbReference type="InParanoid" id="A0A024G9K0"/>
<sequence>MGQSNGTPSKDPLVNANYGVAYTNRIPRRSSSRFLQAIVTLNHYVAYSYEYNGGDARNQSDAIVSTYDFAGTCLPACEASLMYGNAKGIMLSYQSLDSVPTCANKWLNRLLRDQVGERFIPSHASA</sequence>
<dbReference type="PANTHER" id="PTHR42721:SF41">
    <property type="entry name" value="GLYCOSIDE HYDROLASE FAMILY 3 C-TERMINAL DOMAIN-CONTAINING PROTEIN"/>
    <property type="match status" value="1"/>
</dbReference>
<dbReference type="InterPro" id="IPR044993">
    <property type="entry name" value="BXL"/>
</dbReference>
<evidence type="ECO:0000256" key="1">
    <source>
        <dbReference type="ARBA" id="ARBA00022801"/>
    </source>
</evidence>
<dbReference type="PANTHER" id="PTHR42721">
    <property type="entry name" value="SUGAR HYDROLASE-RELATED"/>
    <property type="match status" value="1"/>
</dbReference>
<comment type="caution">
    <text evidence="2">The sequence shown here is derived from an EMBL/GenBank/DDBJ whole genome shotgun (WGS) entry which is preliminary data.</text>
</comment>
<evidence type="ECO:0000313" key="3">
    <source>
        <dbReference type="Proteomes" id="UP000053237"/>
    </source>
</evidence>
<accession>A0A024G9K0</accession>
<dbReference type="GO" id="GO:0031222">
    <property type="term" value="P:arabinan catabolic process"/>
    <property type="evidence" value="ECO:0007669"/>
    <property type="project" value="TreeGrafter"/>
</dbReference>
<dbReference type="STRING" id="65357.A0A024G9K0"/>
<gene>
    <name evidence="2" type="ORF">BN9_037760</name>
</gene>
<dbReference type="SUPFAM" id="SSF51445">
    <property type="entry name" value="(Trans)glycosidases"/>
    <property type="match status" value="1"/>
</dbReference>
<dbReference type="GO" id="GO:0045493">
    <property type="term" value="P:xylan catabolic process"/>
    <property type="evidence" value="ECO:0007669"/>
    <property type="project" value="InterPro"/>
</dbReference>
<dbReference type="Gene3D" id="3.20.20.300">
    <property type="entry name" value="Glycoside hydrolase, family 3, N-terminal domain"/>
    <property type="match status" value="1"/>
</dbReference>
<keyword evidence="3" id="KW-1185">Reference proteome</keyword>
<keyword evidence="1" id="KW-0378">Hydrolase</keyword>
<evidence type="ECO:0000313" key="2">
    <source>
        <dbReference type="EMBL" id="CCI42992.1"/>
    </source>
</evidence>
<protein>
    <submittedName>
        <fullName evidence="2">Uncharacterized protein</fullName>
    </submittedName>
</protein>
<dbReference type="AlphaFoldDB" id="A0A024G9K0"/>
<proteinExistence type="predicted"/>